<keyword evidence="2" id="KW-1185">Reference proteome</keyword>
<dbReference type="AlphaFoldDB" id="A0A841T720"/>
<protein>
    <submittedName>
        <fullName evidence="1">Uncharacterized protein</fullName>
    </submittedName>
</protein>
<comment type="caution">
    <text evidence="1">The sequence shown here is derived from an EMBL/GenBank/DDBJ whole genome shotgun (WGS) entry which is preliminary data.</text>
</comment>
<evidence type="ECO:0000313" key="1">
    <source>
        <dbReference type="EMBL" id="MBB6675715.1"/>
    </source>
</evidence>
<gene>
    <name evidence="1" type="ORF">H4Q31_00040</name>
</gene>
<dbReference type="RefSeq" id="WP_185177022.1">
    <property type="nucleotide sequence ID" value="NZ_CBCSEP010000002.1"/>
</dbReference>
<dbReference type="Proteomes" id="UP000574133">
    <property type="component" value="Unassembled WGS sequence"/>
</dbReference>
<reference evidence="1 2" key="1">
    <citation type="submission" date="2020-08" db="EMBL/GenBank/DDBJ databases">
        <title>Cohnella phylogeny.</title>
        <authorList>
            <person name="Dunlap C."/>
        </authorList>
    </citation>
    <scope>NUCLEOTIDE SEQUENCE [LARGE SCALE GENOMIC DNA]</scope>
    <source>
        <strain evidence="1 2">DSM 103658</strain>
    </source>
</reference>
<accession>A0A841T720</accession>
<organism evidence="1 2">
    <name type="scientific">Cohnella lubricantis</name>
    <dbReference type="NCBI Taxonomy" id="2163172"/>
    <lineage>
        <taxon>Bacteria</taxon>
        <taxon>Bacillati</taxon>
        <taxon>Bacillota</taxon>
        <taxon>Bacilli</taxon>
        <taxon>Bacillales</taxon>
        <taxon>Paenibacillaceae</taxon>
        <taxon>Cohnella</taxon>
    </lineage>
</organism>
<dbReference type="EMBL" id="JACJVN010000001">
    <property type="protein sequence ID" value="MBB6675715.1"/>
    <property type="molecule type" value="Genomic_DNA"/>
</dbReference>
<name>A0A841T720_9BACL</name>
<evidence type="ECO:0000313" key="2">
    <source>
        <dbReference type="Proteomes" id="UP000574133"/>
    </source>
</evidence>
<sequence>MELGRIDRARLIDEVTIQLYCRIGLSKKHHPDDLPDYLQAWEYWKGLCGKRGVELDAHGLEHVR</sequence>
<proteinExistence type="predicted"/>